<keyword evidence="9" id="KW-1185">Reference proteome</keyword>
<keyword evidence="2" id="KW-0378">Hydrolase</keyword>
<sequence length="796" mass="91806">MEQEYGVKTMIAQRSGIWKSLYAKYHLAMVLQGNIRLRFGEQNFYLSEKDVIIFVPGDQAEYFGGRKSLLIETEMDAAFLESRIPVHEGHFICNSSVDQQHDYAPLQRLMVKMALALTKGNDMSQTYYESLAYMLVYHLGSNYFEKTIVNIENVSEKYADRINEILLYIRQNYGKGITLSAMARHMRWSSSYLSRFFKNVFKENFVDYLKRYRLERSVHQLLYTKESVSYIAMDCGFPNASAYIQDFRAYYGETPGNYRKKYSIQKEFSRPMGKEDLSENAVSFLEKMTKDLETDTELIMDGRQECHYMADVDSEEKLVVPVWKTGISVAAASYMPFADIADEIKEAQKDIGFIYGRISFLMTNTFIYNPENDSYNFYYFTRMIQALRKDGMIPYLDINYACTNVPVKGKNYIIDAGEFLRCLEALLLYSANVFGIGEMEKWIYDIGIVFHFTTHNCEDPDAFAERFAGAYRLIKRIVPGARVGGFDVSAVFMADHCELILNRLAQKKIVPDFISVNIFPYVSLENNGYINYAYASGDGFLKKYVENFKGMIRRCCQPGDKIPEFFVSAVGTTLMHRHYLNDTCYQSAFVAKMVIDLVEDVDLLCYYQLSDMNFSGAEDQRLLGGRNGLVAQFGIHKPGYLIFMLMSAMSNRLIARGADYMITKGDHDTYNILLCNPVKISGEWCLKINENTSLSNAYTIYEPGESKSIFITLNHVNDGDYRIISYHVNRENGSLFDEWEKTGFWENPGIHELDYLRQAIHPKRNCSMRSSVNGQLNFHIHVQPFEVVMIEVVRMV</sequence>
<keyword evidence="6" id="KW-0326">Glycosidase</keyword>
<dbReference type="Proteomes" id="UP000543642">
    <property type="component" value="Unassembled WGS sequence"/>
</dbReference>
<evidence type="ECO:0000256" key="3">
    <source>
        <dbReference type="ARBA" id="ARBA00023015"/>
    </source>
</evidence>
<organism evidence="8 9">
    <name type="scientific">Catenibacillus scindens</name>
    <dbReference type="NCBI Taxonomy" id="673271"/>
    <lineage>
        <taxon>Bacteria</taxon>
        <taxon>Bacillati</taxon>
        <taxon>Bacillota</taxon>
        <taxon>Clostridia</taxon>
        <taxon>Lachnospirales</taxon>
        <taxon>Lachnospiraceae</taxon>
        <taxon>Catenibacillus</taxon>
    </lineage>
</organism>
<evidence type="ECO:0000256" key="6">
    <source>
        <dbReference type="ARBA" id="ARBA00023295"/>
    </source>
</evidence>
<dbReference type="SUPFAM" id="SSF46689">
    <property type="entry name" value="Homeodomain-like"/>
    <property type="match status" value="2"/>
</dbReference>
<dbReference type="Gene3D" id="2.60.40.1500">
    <property type="entry name" value="Glycosyl hydrolase domain, family 39"/>
    <property type="match status" value="1"/>
</dbReference>
<dbReference type="AlphaFoldDB" id="A0A7W8HC16"/>
<evidence type="ECO:0000313" key="9">
    <source>
        <dbReference type="Proteomes" id="UP000543642"/>
    </source>
</evidence>
<reference evidence="8 9" key="1">
    <citation type="submission" date="2020-08" db="EMBL/GenBank/DDBJ databases">
        <title>Genomic Encyclopedia of Type Strains, Phase IV (KMG-IV): sequencing the most valuable type-strain genomes for metagenomic binning, comparative biology and taxonomic classification.</title>
        <authorList>
            <person name="Goeker M."/>
        </authorList>
    </citation>
    <scope>NUCLEOTIDE SEQUENCE [LARGE SCALE GENOMIC DNA]</scope>
    <source>
        <strain evidence="8 9">DSM 106146</strain>
    </source>
</reference>
<dbReference type="PANTHER" id="PTHR43280:SF2">
    <property type="entry name" value="HTH-TYPE TRANSCRIPTIONAL REGULATOR EXSA"/>
    <property type="match status" value="1"/>
</dbReference>
<proteinExistence type="inferred from homology"/>
<dbReference type="GO" id="GO:0016798">
    <property type="term" value="F:hydrolase activity, acting on glycosyl bonds"/>
    <property type="evidence" value="ECO:0007669"/>
    <property type="project" value="UniProtKB-KW"/>
</dbReference>
<gene>
    <name evidence="8" type="ORF">HNP82_002725</name>
</gene>
<dbReference type="Gene3D" id="1.10.10.60">
    <property type="entry name" value="Homeodomain-like"/>
    <property type="match status" value="2"/>
</dbReference>
<dbReference type="EMBL" id="JACHFW010000012">
    <property type="protein sequence ID" value="MBB5265579.1"/>
    <property type="molecule type" value="Genomic_DNA"/>
</dbReference>
<evidence type="ECO:0000256" key="4">
    <source>
        <dbReference type="ARBA" id="ARBA00023125"/>
    </source>
</evidence>
<evidence type="ECO:0000256" key="5">
    <source>
        <dbReference type="ARBA" id="ARBA00023163"/>
    </source>
</evidence>
<keyword evidence="3" id="KW-0805">Transcription regulation</keyword>
<keyword evidence="4 8" id="KW-0238">DNA-binding</keyword>
<evidence type="ECO:0000256" key="2">
    <source>
        <dbReference type="ARBA" id="ARBA00022801"/>
    </source>
</evidence>
<evidence type="ECO:0000256" key="1">
    <source>
        <dbReference type="ARBA" id="ARBA00008875"/>
    </source>
</evidence>
<evidence type="ECO:0000313" key="8">
    <source>
        <dbReference type="EMBL" id="MBB5265579.1"/>
    </source>
</evidence>
<dbReference type="PANTHER" id="PTHR43280">
    <property type="entry name" value="ARAC-FAMILY TRANSCRIPTIONAL REGULATOR"/>
    <property type="match status" value="1"/>
</dbReference>
<keyword evidence="5" id="KW-0804">Transcription</keyword>
<dbReference type="Gene3D" id="3.20.20.80">
    <property type="entry name" value="Glycosidases"/>
    <property type="match status" value="1"/>
</dbReference>
<dbReference type="SUPFAM" id="SSF51445">
    <property type="entry name" value="(Trans)glycosidases"/>
    <property type="match status" value="1"/>
</dbReference>
<dbReference type="GO" id="GO:0043565">
    <property type="term" value="F:sequence-specific DNA binding"/>
    <property type="evidence" value="ECO:0007669"/>
    <property type="project" value="InterPro"/>
</dbReference>
<dbReference type="InterPro" id="IPR009057">
    <property type="entry name" value="Homeodomain-like_sf"/>
</dbReference>
<protein>
    <submittedName>
        <fullName evidence="8">AraC-like DNA-binding protein</fullName>
    </submittedName>
</protein>
<dbReference type="PROSITE" id="PS00041">
    <property type="entry name" value="HTH_ARAC_FAMILY_1"/>
    <property type="match status" value="1"/>
</dbReference>
<dbReference type="InterPro" id="IPR018060">
    <property type="entry name" value="HTH_AraC"/>
</dbReference>
<accession>A0A7W8HC16</accession>
<dbReference type="InterPro" id="IPR049166">
    <property type="entry name" value="GH39_cat"/>
</dbReference>
<feature type="domain" description="HTH araC/xylS-type" evidence="7">
    <location>
        <begin position="163"/>
        <end position="261"/>
    </location>
</feature>
<dbReference type="Pfam" id="PF01229">
    <property type="entry name" value="Glyco_hydro_39"/>
    <property type="match status" value="1"/>
</dbReference>
<dbReference type="InterPro" id="IPR018062">
    <property type="entry name" value="HTH_AraC-typ_CS"/>
</dbReference>
<comment type="caution">
    <text evidence="8">The sequence shown here is derived from an EMBL/GenBank/DDBJ whole genome shotgun (WGS) entry which is preliminary data.</text>
</comment>
<dbReference type="RefSeq" id="WP_183775545.1">
    <property type="nucleotide sequence ID" value="NZ_JACHFW010000012.1"/>
</dbReference>
<dbReference type="GO" id="GO:0003700">
    <property type="term" value="F:DNA-binding transcription factor activity"/>
    <property type="evidence" value="ECO:0007669"/>
    <property type="project" value="InterPro"/>
</dbReference>
<name>A0A7W8HC16_9FIRM</name>
<dbReference type="InterPro" id="IPR017853">
    <property type="entry name" value="GH"/>
</dbReference>
<comment type="similarity">
    <text evidence="1">Belongs to the glycosyl hydrolase 39 family.</text>
</comment>
<evidence type="ECO:0000259" key="7">
    <source>
        <dbReference type="PROSITE" id="PS01124"/>
    </source>
</evidence>
<dbReference type="SMART" id="SM00342">
    <property type="entry name" value="HTH_ARAC"/>
    <property type="match status" value="1"/>
</dbReference>
<dbReference type="Pfam" id="PF12833">
    <property type="entry name" value="HTH_18"/>
    <property type="match status" value="1"/>
</dbReference>
<dbReference type="SUPFAM" id="SSF51011">
    <property type="entry name" value="Glycosyl hydrolase domain"/>
    <property type="match status" value="1"/>
</dbReference>
<dbReference type="PROSITE" id="PS01124">
    <property type="entry name" value="HTH_ARAC_FAMILY_2"/>
    <property type="match status" value="1"/>
</dbReference>